<dbReference type="EMBL" id="AP023036">
    <property type="protein sequence ID" value="BCD45276.1"/>
    <property type="molecule type" value="Genomic_DNA"/>
</dbReference>
<evidence type="ECO:0000313" key="13">
    <source>
        <dbReference type="EMBL" id="BCD45276.1"/>
    </source>
</evidence>
<dbReference type="OrthoDB" id="9806546at2"/>
<evidence type="ECO:0000256" key="4">
    <source>
        <dbReference type="ARBA" id="ARBA00022857"/>
    </source>
</evidence>
<dbReference type="EC" id="1.1.1.267" evidence="9"/>
<feature type="binding site" evidence="9">
    <location>
        <position position="139"/>
    </location>
    <ligand>
        <name>Mn(2+)</name>
        <dbReference type="ChEBI" id="CHEBI:29035"/>
    </ligand>
</feature>
<dbReference type="PANTHER" id="PTHR30525">
    <property type="entry name" value="1-DEOXY-D-XYLULOSE 5-PHOSPHATE REDUCTOISOMERASE"/>
    <property type="match status" value="1"/>
</dbReference>
<keyword evidence="9" id="KW-0460">Magnesium</keyword>
<gene>
    <name evidence="9 14" type="primary">dxr</name>
    <name evidence="13" type="ORF">NHP190020_03150</name>
    <name evidence="14" type="ORF">SNTW_02000</name>
</gene>
<dbReference type="InterPro" id="IPR036169">
    <property type="entry name" value="DXPR_C_sf"/>
</dbReference>
<dbReference type="HAMAP" id="MF_00183">
    <property type="entry name" value="DXP_reductoisom"/>
    <property type="match status" value="1"/>
</dbReference>
<dbReference type="InterPro" id="IPR013644">
    <property type="entry name" value="DXP_reductoisomerase_C"/>
</dbReference>
<evidence type="ECO:0000313" key="14">
    <source>
        <dbReference type="EMBL" id="BCD69555.1"/>
    </source>
</evidence>
<keyword evidence="14" id="KW-0413">Isomerase</keyword>
<evidence type="ECO:0000259" key="12">
    <source>
        <dbReference type="Pfam" id="PF13288"/>
    </source>
</evidence>
<dbReference type="PANTHER" id="PTHR30525:SF0">
    <property type="entry name" value="1-DEOXY-D-XYLULOSE 5-PHOSPHATE REDUCTOISOMERASE, CHLOROPLASTIC"/>
    <property type="match status" value="1"/>
</dbReference>
<dbReference type="GO" id="GO:0016853">
    <property type="term" value="F:isomerase activity"/>
    <property type="evidence" value="ECO:0007669"/>
    <property type="project" value="UniProtKB-KW"/>
</dbReference>
<dbReference type="NCBIfam" id="TIGR00243">
    <property type="entry name" value="Dxr"/>
    <property type="match status" value="1"/>
</dbReference>
<feature type="binding site" evidence="9">
    <location>
        <position position="163"/>
    </location>
    <ligand>
        <name>1-deoxy-D-xylulose 5-phosphate</name>
        <dbReference type="ChEBI" id="CHEBI:57792"/>
    </ligand>
</feature>
<evidence type="ECO:0000259" key="11">
    <source>
        <dbReference type="Pfam" id="PF08436"/>
    </source>
</evidence>
<dbReference type="Pfam" id="PF13288">
    <property type="entry name" value="DXPR_C"/>
    <property type="match status" value="1"/>
</dbReference>
<dbReference type="GO" id="GO:0051484">
    <property type="term" value="P:isopentenyl diphosphate biosynthetic process, methylerythritol 4-phosphate pathway involved in terpenoid biosynthetic process"/>
    <property type="evidence" value="ECO:0007669"/>
    <property type="project" value="TreeGrafter"/>
</dbReference>
<keyword evidence="7 9" id="KW-0414">Isoprene biosynthesis</keyword>
<feature type="domain" description="DXP reductoisomerase C-terminal" evidence="12">
    <location>
        <begin position="246"/>
        <end position="363"/>
    </location>
</feature>
<dbReference type="InterPro" id="IPR036291">
    <property type="entry name" value="NAD(P)-bd_dom_sf"/>
</dbReference>
<feature type="binding site" evidence="9">
    <location>
        <position position="11"/>
    </location>
    <ligand>
        <name>NADPH</name>
        <dbReference type="ChEBI" id="CHEBI:57783"/>
    </ligand>
</feature>
<feature type="binding site" evidence="9">
    <location>
        <position position="204"/>
    </location>
    <ligand>
        <name>1-deoxy-D-xylulose 5-phosphate</name>
        <dbReference type="ChEBI" id="CHEBI:57792"/>
    </ligand>
</feature>
<dbReference type="Pfam" id="PF08436">
    <property type="entry name" value="DXP_redisom_C"/>
    <property type="match status" value="1"/>
</dbReference>
<feature type="binding site" evidence="9">
    <location>
        <position position="139"/>
    </location>
    <ligand>
        <name>1-deoxy-D-xylulose 5-phosphate</name>
        <dbReference type="ChEBI" id="CHEBI:57792"/>
    </ligand>
</feature>
<evidence type="ECO:0000256" key="8">
    <source>
        <dbReference type="ARBA" id="ARBA00048543"/>
    </source>
</evidence>
<feature type="binding site" evidence="9">
    <location>
        <position position="118"/>
    </location>
    <ligand>
        <name>1-deoxy-D-xylulose 5-phosphate</name>
        <dbReference type="ChEBI" id="CHEBI:57792"/>
    </ligand>
</feature>
<feature type="binding site" evidence="9">
    <location>
        <position position="36"/>
    </location>
    <ligand>
        <name>NADPH</name>
        <dbReference type="ChEBI" id="CHEBI:57783"/>
    </ligand>
</feature>
<evidence type="ECO:0000256" key="2">
    <source>
        <dbReference type="ARBA" id="ARBA00006825"/>
    </source>
</evidence>
<evidence type="ECO:0000256" key="6">
    <source>
        <dbReference type="ARBA" id="ARBA00023211"/>
    </source>
</evidence>
<evidence type="ECO:0000256" key="3">
    <source>
        <dbReference type="ARBA" id="ARBA00022723"/>
    </source>
</evidence>
<sequence length="370" mass="40972">MNSLLLLGSTGSIGKQTLEVAKALNLSIEGLSAGKNIELLNAQIQAYHPQKVALLDPQDLSLLKVPTGVEVFVGTEGLNELVASASSSLVLNALVGFAGLEPSLVALKQGKTLALANKESLVVAGWLLDTSQILPIDSEHFALWDLLQNIPKERIESLYITASGGALRDVPINQISSQSLEKVLKHPNWQMGPHITINSANMVNKLFEVLEAYYLFGIEKIEACIERSSCVHALLRFKDQSWHAQLASPDMQLSIAHALCPNLAHEISHKPLEILQTPPLVFEEIELARYPLWGLKDMLLENPKLGAVLNTSNEIALKAFMNKQICFGKIATWINQSLYHFKDVSSYLHTLEDVKNLDQEVRSWMQREFL</sequence>
<dbReference type="SUPFAM" id="SSF69055">
    <property type="entry name" value="1-deoxy-D-xylulose-5-phosphate reductoisomerase, C-terminal domain"/>
    <property type="match status" value="1"/>
</dbReference>
<proteinExistence type="inferred from homology"/>
<dbReference type="PIRSF" id="PIRSF006205">
    <property type="entry name" value="Dxp_reductismrs"/>
    <property type="match status" value="1"/>
</dbReference>
<dbReference type="RefSeq" id="WP_073115640.1">
    <property type="nucleotide sequence ID" value="NZ_AP019774.1"/>
</dbReference>
<feature type="binding site" evidence="9">
    <location>
        <position position="35"/>
    </location>
    <ligand>
        <name>NADPH</name>
        <dbReference type="ChEBI" id="CHEBI:57783"/>
    </ligand>
</feature>
<feature type="binding site" evidence="9">
    <location>
        <position position="12"/>
    </location>
    <ligand>
        <name>NADPH</name>
        <dbReference type="ChEBI" id="CHEBI:57783"/>
    </ligand>
</feature>
<dbReference type="InterPro" id="IPR013512">
    <property type="entry name" value="DXP_reductoisomerase_N"/>
</dbReference>
<dbReference type="Gene3D" id="1.10.1740.10">
    <property type="match status" value="1"/>
</dbReference>
<feature type="binding site" evidence="9">
    <location>
        <position position="10"/>
    </location>
    <ligand>
        <name>NADPH</name>
        <dbReference type="ChEBI" id="CHEBI:57783"/>
    </ligand>
</feature>
<reference evidence="14 15" key="1">
    <citation type="submission" date="2019-06" db="EMBL/GenBank/DDBJ databases">
        <title>Complete genome sequence of Helicobacter suis SNTW101c.</title>
        <authorList>
            <person name="Rimbara E."/>
            <person name="Suzuki M."/>
            <person name="Matsui H."/>
            <person name="Nakamura M."/>
            <person name="Mori S."/>
            <person name="Shibayama K."/>
        </authorList>
    </citation>
    <scope>NUCLEOTIDE SEQUENCE [LARGE SCALE GENOMIC DNA]</scope>
    <source>
        <strain evidence="14 15">SNTW101c</strain>
    </source>
</reference>
<dbReference type="GO" id="GO:0030604">
    <property type="term" value="F:1-deoxy-D-xylulose-5-phosphate reductoisomerase activity"/>
    <property type="evidence" value="ECO:0007669"/>
    <property type="project" value="UniProtKB-UniRule"/>
</dbReference>
<dbReference type="AlphaFoldDB" id="A0A6J4CWH4"/>
<feature type="domain" description="1-deoxy-D-xylulose 5-phosphate reductoisomerase C-terminal" evidence="11">
    <location>
        <begin position="133"/>
        <end position="216"/>
    </location>
</feature>
<feature type="binding site" evidence="9">
    <location>
        <position position="138"/>
    </location>
    <ligand>
        <name>1-deoxy-D-xylulose 5-phosphate</name>
        <dbReference type="ChEBI" id="CHEBI:57792"/>
    </ligand>
</feature>
<name>A0A6J4CWH4_9HELI</name>
<evidence type="ECO:0000256" key="7">
    <source>
        <dbReference type="ARBA" id="ARBA00023229"/>
    </source>
</evidence>
<dbReference type="Gene3D" id="3.40.50.720">
    <property type="entry name" value="NAD(P)-binding Rossmann-like Domain"/>
    <property type="match status" value="1"/>
</dbReference>
<evidence type="ECO:0000259" key="10">
    <source>
        <dbReference type="Pfam" id="PF02670"/>
    </source>
</evidence>
<accession>A0A6J4CWH4</accession>
<comment type="cofactor">
    <cofactor evidence="9">
        <name>Mg(2+)</name>
        <dbReference type="ChEBI" id="CHEBI:18420"/>
    </cofactor>
    <cofactor evidence="9">
        <name>Mn(2+)</name>
        <dbReference type="ChEBI" id="CHEBI:29035"/>
    </cofactor>
</comment>
<keyword evidence="5 9" id="KW-0560">Oxidoreductase</keyword>
<dbReference type="Pfam" id="PF02670">
    <property type="entry name" value="DXP_reductoisom"/>
    <property type="match status" value="1"/>
</dbReference>
<feature type="binding site" evidence="9">
    <location>
        <position position="186"/>
    </location>
    <ligand>
        <name>1-deoxy-D-xylulose 5-phosphate</name>
        <dbReference type="ChEBI" id="CHEBI:57792"/>
    </ligand>
</feature>
<feature type="binding site" evidence="9">
    <location>
        <position position="34"/>
    </location>
    <ligand>
        <name>NADPH</name>
        <dbReference type="ChEBI" id="CHEBI:57783"/>
    </ligand>
</feature>
<feature type="binding site" evidence="9">
    <location>
        <position position="208"/>
    </location>
    <ligand>
        <name>1-deoxy-D-xylulose 5-phosphate</name>
        <dbReference type="ChEBI" id="CHEBI:57792"/>
    </ligand>
</feature>
<feature type="binding site" evidence="9">
    <location>
        <position position="192"/>
    </location>
    <ligand>
        <name>NADPH</name>
        <dbReference type="ChEBI" id="CHEBI:57783"/>
    </ligand>
</feature>
<keyword evidence="6 9" id="KW-0464">Manganese</keyword>
<dbReference type="GO" id="GO:0030145">
    <property type="term" value="F:manganese ion binding"/>
    <property type="evidence" value="ECO:0007669"/>
    <property type="project" value="TreeGrafter"/>
</dbReference>
<dbReference type="UniPathway" id="UPA00056">
    <property type="reaction ID" value="UER00092"/>
</dbReference>
<dbReference type="SUPFAM" id="SSF51735">
    <property type="entry name" value="NAD(P)-binding Rossmann-fold domains"/>
    <property type="match status" value="1"/>
</dbReference>
<dbReference type="InterPro" id="IPR003821">
    <property type="entry name" value="DXP_reductoisomerase"/>
</dbReference>
<comment type="function">
    <text evidence="9">Catalyzes the NADPH-dependent rearrangement and reduction of 1-deoxy-D-xylulose-5-phosphate (DXP) to 2-C-methyl-D-erythritol 4-phosphate (MEP).</text>
</comment>
<comment type="pathway">
    <text evidence="1 9">Isoprenoid biosynthesis; isopentenyl diphosphate biosynthesis via DXP pathway; isopentenyl diphosphate from 1-deoxy-D-xylulose 5-phosphate: step 1/6.</text>
</comment>
<dbReference type="Proteomes" id="UP000317935">
    <property type="component" value="Chromosome"/>
</dbReference>
<dbReference type="Proteomes" id="UP000509742">
    <property type="component" value="Chromosome"/>
</dbReference>
<protein>
    <recommendedName>
        <fullName evidence="9">1-deoxy-D-xylulose 5-phosphate reductoisomerase</fullName>
        <shortName evidence="9">DXP reductoisomerase</shortName>
        <ecNumber evidence="9">1.1.1.267</ecNumber>
    </recommendedName>
    <alternativeName>
        <fullName evidence="9">1-deoxyxylulose-5-phosphate reductoisomerase</fullName>
    </alternativeName>
    <alternativeName>
        <fullName evidence="9">2-C-methyl-D-erythritol 4-phosphate synthase</fullName>
    </alternativeName>
</protein>
<comment type="catalytic activity">
    <reaction evidence="8">
        <text>2-C-methyl-D-erythritol 4-phosphate + NADP(+) = 1-deoxy-D-xylulose 5-phosphate + NADPH + H(+)</text>
        <dbReference type="Rhea" id="RHEA:13717"/>
        <dbReference type="ChEBI" id="CHEBI:15378"/>
        <dbReference type="ChEBI" id="CHEBI:57783"/>
        <dbReference type="ChEBI" id="CHEBI:57792"/>
        <dbReference type="ChEBI" id="CHEBI:58262"/>
        <dbReference type="ChEBI" id="CHEBI:58349"/>
        <dbReference type="EC" id="1.1.1.267"/>
    </reaction>
    <physiologicalReaction direction="right-to-left" evidence="8">
        <dbReference type="Rhea" id="RHEA:13719"/>
    </physiologicalReaction>
</comment>
<reference evidence="13 16" key="2">
    <citation type="submission" date="2020-04" db="EMBL/GenBank/DDBJ databases">
        <title>Genomic analysis of gastric non-Helicobacter pylori Helicobacters isolated in Japan.</title>
        <authorList>
            <person name="Suzuki M."/>
            <person name="Rimbara E."/>
        </authorList>
    </citation>
    <scope>NUCLEOTIDE SEQUENCE [LARGE SCALE GENOMIC DNA]</scope>
    <source>
        <strain evidence="13 16">NHP19-0020</strain>
    </source>
</reference>
<dbReference type="GO" id="GO:0070402">
    <property type="term" value="F:NADPH binding"/>
    <property type="evidence" value="ECO:0007669"/>
    <property type="project" value="InterPro"/>
</dbReference>
<keyword evidence="4 9" id="KW-0521">NADP</keyword>
<feature type="domain" description="1-deoxy-D-xylulose 5-phosphate reductoisomerase N-terminal" evidence="10">
    <location>
        <begin position="5"/>
        <end position="125"/>
    </location>
</feature>
<feature type="binding site" evidence="9">
    <location>
        <position position="208"/>
    </location>
    <ligand>
        <name>Mn(2+)</name>
        <dbReference type="ChEBI" id="CHEBI:29035"/>
    </ligand>
</feature>
<dbReference type="InterPro" id="IPR026877">
    <property type="entry name" value="DXPR_C"/>
</dbReference>
<dbReference type="EMBL" id="AP019774">
    <property type="protein sequence ID" value="BCD69555.1"/>
    <property type="molecule type" value="Genomic_DNA"/>
</dbReference>
<dbReference type="SUPFAM" id="SSF55347">
    <property type="entry name" value="Glyceraldehyde-3-phosphate dehydrogenase-like, C-terminal domain"/>
    <property type="match status" value="1"/>
</dbReference>
<comment type="similarity">
    <text evidence="2 9">Belongs to the DXR family.</text>
</comment>
<feature type="binding site" evidence="9">
    <location>
        <position position="205"/>
    </location>
    <ligand>
        <name>1-deoxy-D-xylulose 5-phosphate</name>
        <dbReference type="ChEBI" id="CHEBI:57792"/>
    </ligand>
</feature>
<feature type="binding site" evidence="9">
    <location>
        <position position="117"/>
    </location>
    <ligand>
        <name>NADPH</name>
        <dbReference type="ChEBI" id="CHEBI:57783"/>
    </ligand>
</feature>
<feature type="binding site" evidence="9">
    <location>
        <position position="119"/>
    </location>
    <ligand>
        <name>NADPH</name>
        <dbReference type="ChEBI" id="CHEBI:57783"/>
    </ligand>
</feature>
<evidence type="ECO:0000256" key="5">
    <source>
        <dbReference type="ARBA" id="ARBA00023002"/>
    </source>
</evidence>
<evidence type="ECO:0000313" key="15">
    <source>
        <dbReference type="Proteomes" id="UP000317935"/>
    </source>
</evidence>
<evidence type="ECO:0000313" key="16">
    <source>
        <dbReference type="Proteomes" id="UP000509742"/>
    </source>
</evidence>
<evidence type="ECO:0000256" key="9">
    <source>
        <dbReference type="HAMAP-Rule" id="MF_00183"/>
    </source>
</evidence>
<feature type="binding site" evidence="9">
    <location>
        <position position="137"/>
    </location>
    <ligand>
        <name>Mn(2+)</name>
        <dbReference type="ChEBI" id="CHEBI:29035"/>
    </ligand>
</feature>
<keyword evidence="3 9" id="KW-0479">Metal-binding</keyword>
<feature type="binding site" evidence="9">
    <location>
        <position position="13"/>
    </location>
    <ligand>
        <name>NADPH</name>
        <dbReference type="ChEBI" id="CHEBI:57783"/>
    </ligand>
</feature>
<evidence type="ECO:0000256" key="1">
    <source>
        <dbReference type="ARBA" id="ARBA00005094"/>
    </source>
</evidence>
<organism evidence="14 15">
    <name type="scientific">Helicobacter suis</name>
    <dbReference type="NCBI Taxonomy" id="104628"/>
    <lineage>
        <taxon>Bacteria</taxon>
        <taxon>Pseudomonadati</taxon>
        <taxon>Campylobacterota</taxon>
        <taxon>Epsilonproteobacteria</taxon>
        <taxon>Campylobacterales</taxon>
        <taxon>Helicobacteraceae</taxon>
        <taxon>Helicobacter</taxon>
    </lineage>
</organism>
<feature type="binding site" evidence="9">
    <location>
        <position position="199"/>
    </location>
    <ligand>
        <name>1-deoxy-D-xylulose 5-phosphate</name>
        <dbReference type="ChEBI" id="CHEBI:57792"/>
    </ligand>
</feature>
<keyword evidence="16" id="KW-1185">Reference proteome</keyword>